<dbReference type="Proteomes" id="UP000239203">
    <property type="component" value="Unassembled WGS sequence"/>
</dbReference>
<proteinExistence type="predicted"/>
<name>A0A2S6GCW2_9PSEU</name>
<evidence type="ECO:0000313" key="1">
    <source>
        <dbReference type="EMBL" id="PPK63083.1"/>
    </source>
</evidence>
<comment type="caution">
    <text evidence="1">The sequence shown here is derived from an EMBL/GenBank/DDBJ whole genome shotgun (WGS) entry which is preliminary data.</text>
</comment>
<protein>
    <submittedName>
        <fullName evidence="1">Uncharacterized protein</fullName>
    </submittedName>
</protein>
<organism evidence="1 2">
    <name type="scientific">Actinokineospora auranticolor</name>
    <dbReference type="NCBI Taxonomy" id="155976"/>
    <lineage>
        <taxon>Bacteria</taxon>
        <taxon>Bacillati</taxon>
        <taxon>Actinomycetota</taxon>
        <taxon>Actinomycetes</taxon>
        <taxon>Pseudonocardiales</taxon>
        <taxon>Pseudonocardiaceae</taxon>
        <taxon>Actinokineospora</taxon>
    </lineage>
</organism>
<evidence type="ECO:0000313" key="2">
    <source>
        <dbReference type="Proteomes" id="UP000239203"/>
    </source>
</evidence>
<dbReference type="EMBL" id="PTIX01000032">
    <property type="protein sequence ID" value="PPK63083.1"/>
    <property type="molecule type" value="Genomic_DNA"/>
</dbReference>
<accession>A0A2S6GCW2</accession>
<dbReference type="AlphaFoldDB" id="A0A2S6GCW2"/>
<reference evidence="1 2" key="1">
    <citation type="submission" date="2018-02" db="EMBL/GenBank/DDBJ databases">
        <title>Genomic Encyclopedia of Archaeal and Bacterial Type Strains, Phase II (KMG-II): from individual species to whole genera.</title>
        <authorList>
            <person name="Goeker M."/>
        </authorList>
    </citation>
    <scope>NUCLEOTIDE SEQUENCE [LARGE SCALE GENOMIC DNA]</scope>
    <source>
        <strain evidence="1 2">YU 961-1</strain>
    </source>
</reference>
<sequence>MPRASRRDEITAAAAYRRDPEAFTVTVLNTSSFHPSLPPGFQHPVEIVGDLMAAGQRAGVVREGSRCCSP</sequence>
<dbReference type="RefSeq" id="WP_104483027.1">
    <property type="nucleotide sequence ID" value="NZ_CP154825.1"/>
</dbReference>
<gene>
    <name evidence="1" type="ORF">CLV40_13216</name>
</gene>
<keyword evidence="2" id="KW-1185">Reference proteome</keyword>